<gene>
    <name evidence="6" type="ORF">D9T17_12410</name>
</gene>
<dbReference type="SUPFAM" id="SSF100920">
    <property type="entry name" value="Heat shock protein 70kD (HSP70), peptide-binding domain"/>
    <property type="match status" value="1"/>
</dbReference>
<evidence type="ECO:0000256" key="4">
    <source>
        <dbReference type="ARBA" id="ARBA00023186"/>
    </source>
</evidence>
<sequence length="563" mass="61977">MIVGIDLGTTHSLIGVYGPDGPRLIPNALGSLLTPSAVSVGDDDRIIVGRAARERLVSHPQRSVAAFKRWMGSDRVTALGAHRFRPEELSALVLKSLIADAEAELGERVAEAVISVPAYFSDSQRKATRIAGELAGIKVERLINEPTAAALAYGLQQSQDGGRYLVFDLGGGTFDVSILELFDGVMEVHASAGDNFLGGEDFSRALLDGFLREHGLSASALSLGELAVLERRIEAFKQQLASGGEATLELTLSGQARSWRLDEEGFARLCEPLVQRLRAPLERAMRDAKLAPGQLDQIVLVGGASRMPLCARLVSRMFGRLPLRHLNPDEAIAHGACVAAGMKARDESLEEIVLTDVCPHSLGVATTRETEGGYAHGVFSPIIHRNSTVPVSRVERYFPVHERQRAVEIDIYQGESPRVENNVRLGRISIELPARAREDNPIDVRFTYDVNGLLQVEATALASGTRREVVLEKNPGVMTPEQIRERLAALAQFKVHPREQQENVAVVARAERLYEEVLWARDRLQEALLQFQRAVDSQDLRLIAQHRGEFDRFLDDIEIQDQR</sequence>
<accession>A0A3N2RGR4</accession>
<dbReference type="Proteomes" id="UP000275910">
    <property type="component" value="Unassembled WGS sequence"/>
</dbReference>
<dbReference type="InterPro" id="IPR013126">
    <property type="entry name" value="Hsp_70_fam"/>
</dbReference>
<keyword evidence="3 5" id="KW-0067">ATP-binding</keyword>
<protein>
    <submittedName>
        <fullName evidence="6">Molecular chaperone HscC</fullName>
    </submittedName>
</protein>
<dbReference type="EMBL" id="RCTY01000031">
    <property type="protein sequence ID" value="ROU06650.1"/>
    <property type="molecule type" value="Genomic_DNA"/>
</dbReference>
<dbReference type="Gene3D" id="3.30.420.40">
    <property type="match status" value="2"/>
</dbReference>
<keyword evidence="2 5" id="KW-0547">Nucleotide-binding</keyword>
<comment type="caution">
    <text evidence="6">The sequence shown here is derived from an EMBL/GenBank/DDBJ whole genome shotgun (WGS) entry which is preliminary data.</text>
</comment>
<dbReference type="GO" id="GO:0140662">
    <property type="term" value="F:ATP-dependent protein folding chaperone"/>
    <property type="evidence" value="ECO:0007669"/>
    <property type="project" value="InterPro"/>
</dbReference>
<reference evidence="6 7" key="1">
    <citation type="submission" date="2018-10" db="EMBL/GenBank/DDBJ databases">
        <title>The genome of Lysobacter enzymogenes OH11.</title>
        <authorList>
            <person name="Liu F."/>
            <person name="Zhao Y."/>
            <person name="Qian G."/>
            <person name="Chen Y."/>
            <person name="Xu H."/>
        </authorList>
    </citation>
    <scope>NUCLEOTIDE SEQUENCE [LARGE SCALE GENOMIC DNA]</scope>
    <source>
        <strain evidence="6 7">OH11</strain>
    </source>
</reference>
<dbReference type="Gene3D" id="3.90.640.10">
    <property type="entry name" value="Actin, Chain A, domain 4"/>
    <property type="match status" value="1"/>
</dbReference>
<evidence type="ECO:0000256" key="5">
    <source>
        <dbReference type="RuleBase" id="RU003322"/>
    </source>
</evidence>
<dbReference type="GO" id="GO:0005524">
    <property type="term" value="F:ATP binding"/>
    <property type="evidence" value="ECO:0007669"/>
    <property type="project" value="UniProtKB-KW"/>
</dbReference>
<organism evidence="6 7">
    <name type="scientific">Lysobacter enzymogenes</name>
    <dbReference type="NCBI Taxonomy" id="69"/>
    <lineage>
        <taxon>Bacteria</taxon>
        <taxon>Pseudomonadati</taxon>
        <taxon>Pseudomonadota</taxon>
        <taxon>Gammaproteobacteria</taxon>
        <taxon>Lysobacterales</taxon>
        <taxon>Lysobacteraceae</taxon>
        <taxon>Lysobacter</taxon>
    </lineage>
</organism>
<evidence type="ECO:0000313" key="6">
    <source>
        <dbReference type="EMBL" id="ROU06650.1"/>
    </source>
</evidence>
<dbReference type="InterPro" id="IPR029047">
    <property type="entry name" value="HSP70_peptide-bd_sf"/>
</dbReference>
<evidence type="ECO:0000256" key="1">
    <source>
        <dbReference type="ARBA" id="ARBA00007381"/>
    </source>
</evidence>
<dbReference type="PROSITE" id="PS00329">
    <property type="entry name" value="HSP70_2"/>
    <property type="match status" value="1"/>
</dbReference>
<name>A0A3N2RGR4_LYSEN</name>
<dbReference type="SUPFAM" id="SSF53067">
    <property type="entry name" value="Actin-like ATPase domain"/>
    <property type="match status" value="2"/>
</dbReference>
<proteinExistence type="inferred from homology"/>
<dbReference type="AlphaFoldDB" id="A0A3N2RGR4"/>
<comment type="similarity">
    <text evidence="1 5">Belongs to the heat shock protein 70 family.</text>
</comment>
<dbReference type="PRINTS" id="PR00301">
    <property type="entry name" value="HEATSHOCK70"/>
</dbReference>
<dbReference type="FunFam" id="3.30.420.40:FF:000071">
    <property type="entry name" value="Molecular chaperone DnaK"/>
    <property type="match status" value="1"/>
</dbReference>
<dbReference type="RefSeq" id="WP_123647698.1">
    <property type="nucleotide sequence ID" value="NZ_RCTY01000031.1"/>
</dbReference>
<evidence type="ECO:0000256" key="2">
    <source>
        <dbReference type="ARBA" id="ARBA00022741"/>
    </source>
</evidence>
<dbReference type="PROSITE" id="PS00297">
    <property type="entry name" value="HSP70_1"/>
    <property type="match status" value="1"/>
</dbReference>
<dbReference type="Pfam" id="PF00012">
    <property type="entry name" value="HSP70"/>
    <property type="match status" value="2"/>
</dbReference>
<keyword evidence="4" id="KW-0143">Chaperone</keyword>
<dbReference type="Gene3D" id="2.60.34.10">
    <property type="entry name" value="Substrate Binding Domain Of DNAk, Chain A, domain 1"/>
    <property type="match status" value="1"/>
</dbReference>
<evidence type="ECO:0000313" key="7">
    <source>
        <dbReference type="Proteomes" id="UP000275910"/>
    </source>
</evidence>
<evidence type="ECO:0000256" key="3">
    <source>
        <dbReference type="ARBA" id="ARBA00022840"/>
    </source>
</evidence>
<dbReference type="InterPro" id="IPR018181">
    <property type="entry name" value="Heat_shock_70_CS"/>
</dbReference>
<dbReference type="PANTHER" id="PTHR19375">
    <property type="entry name" value="HEAT SHOCK PROTEIN 70KDA"/>
    <property type="match status" value="1"/>
</dbReference>
<dbReference type="InterPro" id="IPR043129">
    <property type="entry name" value="ATPase_NBD"/>
</dbReference>